<proteinExistence type="predicted"/>
<dbReference type="InterPro" id="IPR036866">
    <property type="entry name" value="RibonucZ/Hydroxyglut_hydro"/>
</dbReference>
<evidence type="ECO:0000313" key="2">
    <source>
        <dbReference type="EMBL" id="GHO57232.1"/>
    </source>
</evidence>
<protein>
    <recommendedName>
        <fullName evidence="1">Metallo-beta-lactamase domain-containing protein</fullName>
    </recommendedName>
</protein>
<accession>A0ABQ3UX42</accession>
<sequence>MSSKKKESDQKRIAYVHRVVLPATQSPVQLEQGSIFFVGTATVLVKYAGFTFLTDPNFLHRGGHVHLGYGLRAKRLTCPALNLEELPRLDFVLLSHLHEDHFDRLVARKLPKNTPIVTTPKAASALAEKGFITTYPLNTWETFVWERGAQQLAITAMPGKHAPGPLAKLLPPVMGSMLEFQQTSGETLMRMYISGDTLYIKDLAEIPRRYPNIDLGLFHLGGTRVMGLMVTMDAKQGLKAVKLINPKTSIPIHYNDYTVFKSPLEDFKRAVEGAKLTSRVHYLSHGDSYTFQVPSERRSATDVRAYANPKA</sequence>
<dbReference type="InterPro" id="IPR001279">
    <property type="entry name" value="Metallo-B-lactamas"/>
</dbReference>
<dbReference type="EMBL" id="BNJG01000002">
    <property type="protein sequence ID" value="GHO57232.1"/>
    <property type="molecule type" value="Genomic_DNA"/>
</dbReference>
<evidence type="ECO:0000313" key="3">
    <source>
        <dbReference type="Proteomes" id="UP000654345"/>
    </source>
</evidence>
<dbReference type="Proteomes" id="UP000654345">
    <property type="component" value="Unassembled WGS sequence"/>
</dbReference>
<organism evidence="2 3">
    <name type="scientific">Ktedonobacter robiniae</name>
    <dbReference type="NCBI Taxonomy" id="2778365"/>
    <lineage>
        <taxon>Bacteria</taxon>
        <taxon>Bacillati</taxon>
        <taxon>Chloroflexota</taxon>
        <taxon>Ktedonobacteria</taxon>
        <taxon>Ktedonobacterales</taxon>
        <taxon>Ktedonobacteraceae</taxon>
        <taxon>Ktedonobacter</taxon>
    </lineage>
</organism>
<dbReference type="SUPFAM" id="SSF56281">
    <property type="entry name" value="Metallo-hydrolase/oxidoreductase"/>
    <property type="match status" value="1"/>
</dbReference>
<name>A0ABQ3UX42_9CHLR</name>
<reference evidence="2 3" key="1">
    <citation type="journal article" date="2021" name="Int. J. Syst. Evol. Microbiol.">
        <title>Reticulibacter mediterranei gen. nov., sp. nov., within the new family Reticulibacteraceae fam. nov., and Ktedonospora formicarum gen. nov., sp. nov., Ktedonobacter robiniae sp. nov., Dictyobacter formicarum sp. nov. and Dictyobacter arantiisoli sp. nov., belonging to the class Ktedonobacteria.</title>
        <authorList>
            <person name="Yabe S."/>
            <person name="Zheng Y."/>
            <person name="Wang C.M."/>
            <person name="Sakai Y."/>
            <person name="Abe K."/>
            <person name="Yokota A."/>
            <person name="Donadio S."/>
            <person name="Cavaletti L."/>
            <person name="Monciardini P."/>
        </authorList>
    </citation>
    <scope>NUCLEOTIDE SEQUENCE [LARGE SCALE GENOMIC DNA]</scope>
    <source>
        <strain evidence="2 3">SOSP1-30</strain>
    </source>
</reference>
<dbReference type="InterPro" id="IPR050114">
    <property type="entry name" value="UPF0173_UPF0282_UlaG_hydrolase"/>
</dbReference>
<evidence type="ECO:0000259" key="1">
    <source>
        <dbReference type="Pfam" id="PF12706"/>
    </source>
</evidence>
<comment type="caution">
    <text evidence="2">The sequence shown here is derived from an EMBL/GenBank/DDBJ whole genome shotgun (WGS) entry which is preliminary data.</text>
</comment>
<dbReference type="Pfam" id="PF12706">
    <property type="entry name" value="Lactamase_B_2"/>
    <property type="match status" value="1"/>
</dbReference>
<gene>
    <name evidence="2" type="ORF">KSB_57070</name>
</gene>
<dbReference type="RefSeq" id="WP_201373652.1">
    <property type="nucleotide sequence ID" value="NZ_BNJG01000002.1"/>
</dbReference>
<dbReference type="Gene3D" id="3.60.15.10">
    <property type="entry name" value="Ribonuclease Z/Hydroxyacylglutathione hydrolase-like"/>
    <property type="match status" value="1"/>
</dbReference>
<feature type="domain" description="Metallo-beta-lactamase" evidence="1">
    <location>
        <begin position="71"/>
        <end position="254"/>
    </location>
</feature>
<dbReference type="PANTHER" id="PTHR43546:SF7">
    <property type="entry name" value="METALLO-BETA-LACTAMASE DOMAIN-CONTAINING PROTEIN"/>
    <property type="match status" value="1"/>
</dbReference>
<keyword evidence="3" id="KW-1185">Reference proteome</keyword>
<dbReference type="PANTHER" id="PTHR43546">
    <property type="entry name" value="UPF0173 METAL-DEPENDENT HYDROLASE MJ1163-RELATED"/>
    <property type="match status" value="1"/>
</dbReference>